<keyword evidence="6 9" id="KW-1133">Transmembrane helix</keyword>
<accession>A0A6J3LPY8</accession>
<feature type="region of interest" description="Disordered" evidence="8">
    <location>
        <begin position="136"/>
        <end position="183"/>
    </location>
</feature>
<evidence type="ECO:0000256" key="6">
    <source>
        <dbReference type="ARBA" id="ARBA00022989"/>
    </source>
</evidence>
<evidence type="ECO:0000256" key="9">
    <source>
        <dbReference type="SAM" id="Phobius"/>
    </source>
</evidence>
<evidence type="ECO:0000313" key="10">
    <source>
        <dbReference type="Proteomes" id="UP000504637"/>
    </source>
</evidence>
<dbReference type="Proteomes" id="UP000504637">
    <property type="component" value="Unplaced"/>
</dbReference>
<dbReference type="OrthoDB" id="10254418at2759"/>
<dbReference type="Pfam" id="PF04143">
    <property type="entry name" value="Sulf_transp"/>
    <property type="match status" value="1"/>
</dbReference>
<reference evidence="11" key="1">
    <citation type="submission" date="2020-01" db="EMBL/GenBank/DDBJ databases">
        <authorList>
            <consortium name="DOE Joint Genome Institute"/>
            <person name="Haridas S."/>
            <person name="Albert R."/>
            <person name="Binder M."/>
            <person name="Bloem J."/>
            <person name="Labutti K."/>
            <person name="Salamov A."/>
            <person name="Andreopoulos B."/>
            <person name="Baker S.E."/>
            <person name="Barry K."/>
            <person name="Bills G."/>
            <person name="Bluhm B.H."/>
            <person name="Cannon C."/>
            <person name="Castanera R."/>
            <person name="Culley D.E."/>
            <person name="Daum C."/>
            <person name="Ezra D."/>
            <person name="Gonzalez J.B."/>
            <person name="Henrissat B."/>
            <person name="Kuo A."/>
            <person name="Liang C."/>
            <person name="Lipzen A."/>
            <person name="Lutzoni F."/>
            <person name="Magnuson J."/>
            <person name="Mondo S."/>
            <person name="Nolan M."/>
            <person name="Ohm R."/>
            <person name="Pangilinan J."/>
            <person name="Park H.-J."/>
            <person name="Ramirez L."/>
            <person name="Alfaro M."/>
            <person name="Sun H."/>
            <person name="Tritt A."/>
            <person name="Yoshinaga Y."/>
            <person name="Zwiers L.-H."/>
            <person name="Turgeon B.G."/>
            <person name="Goodwin S.B."/>
            <person name="Spatafora J.W."/>
            <person name="Crous P.W."/>
            <person name="Grigoriev I.V."/>
        </authorList>
    </citation>
    <scope>NUCLEOTIDE SEQUENCE</scope>
    <source>
        <strain evidence="11">CBS 342.82</strain>
    </source>
</reference>
<name>A0A6J3LPY8_9PEZI</name>
<feature type="compositionally biased region" description="Basic residues" evidence="8">
    <location>
        <begin position="156"/>
        <end position="167"/>
    </location>
</feature>
<feature type="transmembrane region" description="Helical" evidence="9">
    <location>
        <begin position="39"/>
        <end position="59"/>
    </location>
</feature>
<dbReference type="PANTHER" id="PTHR30574">
    <property type="entry name" value="INNER MEMBRANE PROTEIN YEDE"/>
    <property type="match status" value="1"/>
</dbReference>
<feature type="transmembrane region" description="Helical" evidence="9">
    <location>
        <begin position="311"/>
        <end position="330"/>
    </location>
</feature>
<evidence type="ECO:0000256" key="7">
    <source>
        <dbReference type="ARBA" id="ARBA00023136"/>
    </source>
</evidence>
<evidence type="ECO:0000256" key="8">
    <source>
        <dbReference type="SAM" id="MobiDB-lite"/>
    </source>
</evidence>
<dbReference type="AlphaFoldDB" id="A0A6J3LPY8"/>
<dbReference type="GO" id="GO:0005886">
    <property type="term" value="C:plasma membrane"/>
    <property type="evidence" value="ECO:0007669"/>
    <property type="project" value="UniProtKB-SubCell"/>
</dbReference>
<feature type="transmembrane region" description="Helical" evidence="9">
    <location>
        <begin position="342"/>
        <end position="367"/>
    </location>
</feature>
<protein>
    <recommendedName>
        <fullName evidence="12">Sulphur transport domain-containing protein</fullName>
    </recommendedName>
</protein>
<reference evidence="11" key="2">
    <citation type="submission" date="2020-04" db="EMBL/GenBank/DDBJ databases">
        <authorList>
            <consortium name="NCBI Genome Project"/>
        </authorList>
    </citation>
    <scope>NUCLEOTIDE SEQUENCE</scope>
    <source>
        <strain evidence="11">CBS 342.82</strain>
    </source>
</reference>
<feature type="transmembrane region" description="Helical" evidence="9">
    <location>
        <begin position="232"/>
        <end position="256"/>
    </location>
</feature>
<evidence type="ECO:0000256" key="1">
    <source>
        <dbReference type="ARBA" id="ARBA00004429"/>
    </source>
</evidence>
<reference evidence="11" key="3">
    <citation type="submission" date="2025-08" db="UniProtKB">
        <authorList>
            <consortium name="RefSeq"/>
        </authorList>
    </citation>
    <scope>IDENTIFICATION</scope>
    <source>
        <strain evidence="11">CBS 342.82</strain>
    </source>
</reference>
<feature type="transmembrane region" description="Helical" evidence="9">
    <location>
        <begin position="284"/>
        <end position="305"/>
    </location>
</feature>
<keyword evidence="3" id="KW-1003">Cell membrane</keyword>
<comment type="subcellular location">
    <subcellularLocation>
        <location evidence="1">Cell inner membrane</location>
        <topology evidence="1">Multi-pass membrane protein</topology>
    </subcellularLocation>
</comment>
<evidence type="ECO:0000313" key="11">
    <source>
        <dbReference type="RefSeq" id="XP_033454966.1"/>
    </source>
</evidence>
<evidence type="ECO:0000256" key="4">
    <source>
        <dbReference type="ARBA" id="ARBA00022519"/>
    </source>
</evidence>
<dbReference type="InterPro" id="IPR007272">
    <property type="entry name" value="Sulf_transp_TsuA/YedE"/>
</dbReference>
<sequence>MATDALYAAGTGAVFGAALTASRVWLPSVILDQFSLADFHMMHVFAVALGSSAAVMLVLDRLDIIKRPVRANSPLGSTSPYGGNLLGGALVGLGMSVSGACPGTVLVQLAQGIPSARAAGIGAILGGIAYGSSIRSSPSPPSSPLLKNGRGSSPKSKSKSKSKRNSRHITSPPTLSSPLQTATAPRRTTITEALNVPELAIYSILAAGIIGIVSFTRSSYANSPPITPVQGGLAIGVAQALSLLLTATPLGVSTAYTQIGQYALRALGLEDGEGKAEKSLPKSIIFAAGVIAGSIALTGLVPLGSSPTVQIPFWQALVGGFMMVYGARLGSGCTSGHGLSGLGALSFSSLISVAGMFGTGIASRLIFQALA</sequence>
<keyword evidence="4" id="KW-0997">Cell inner membrane</keyword>
<keyword evidence="10" id="KW-1185">Reference proteome</keyword>
<keyword evidence="7 9" id="KW-0472">Membrane</keyword>
<dbReference type="PANTHER" id="PTHR30574:SF1">
    <property type="entry name" value="SULPHUR TRANSPORT DOMAIN-CONTAINING PROTEIN"/>
    <property type="match status" value="1"/>
</dbReference>
<feature type="compositionally biased region" description="Polar residues" evidence="8">
    <location>
        <begin position="168"/>
        <end position="183"/>
    </location>
</feature>
<gene>
    <name evidence="11" type="ORF">K489DRAFT_385419</name>
</gene>
<organism evidence="11">
    <name type="scientific">Dissoconium aciculare CBS 342.82</name>
    <dbReference type="NCBI Taxonomy" id="1314786"/>
    <lineage>
        <taxon>Eukaryota</taxon>
        <taxon>Fungi</taxon>
        <taxon>Dikarya</taxon>
        <taxon>Ascomycota</taxon>
        <taxon>Pezizomycotina</taxon>
        <taxon>Dothideomycetes</taxon>
        <taxon>Dothideomycetidae</taxon>
        <taxon>Mycosphaerellales</taxon>
        <taxon>Dissoconiaceae</taxon>
        <taxon>Dissoconium</taxon>
    </lineage>
</organism>
<evidence type="ECO:0008006" key="12">
    <source>
        <dbReference type="Google" id="ProtNLM"/>
    </source>
</evidence>
<feature type="transmembrane region" description="Helical" evidence="9">
    <location>
        <begin position="199"/>
        <end position="220"/>
    </location>
</feature>
<evidence type="ECO:0000256" key="3">
    <source>
        <dbReference type="ARBA" id="ARBA00022475"/>
    </source>
</evidence>
<dbReference type="GeneID" id="54363900"/>
<evidence type="ECO:0000256" key="2">
    <source>
        <dbReference type="ARBA" id="ARBA00022448"/>
    </source>
</evidence>
<evidence type="ECO:0000256" key="5">
    <source>
        <dbReference type="ARBA" id="ARBA00022692"/>
    </source>
</evidence>
<keyword evidence="5 9" id="KW-0812">Transmembrane</keyword>
<dbReference type="RefSeq" id="XP_033454966.1">
    <property type="nucleotide sequence ID" value="XM_033606100.1"/>
</dbReference>
<keyword evidence="2" id="KW-0813">Transport</keyword>
<proteinExistence type="predicted"/>